<dbReference type="STRING" id="97972.A0A2V1DFH0"/>
<feature type="domain" description="Zn(2)-C6 fungal-type" evidence="7">
    <location>
        <begin position="29"/>
        <end position="59"/>
    </location>
</feature>
<dbReference type="InterPro" id="IPR036864">
    <property type="entry name" value="Zn2-C6_fun-type_DNA-bd_sf"/>
</dbReference>
<dbReference type="PROSITE" id="PS50048">
    <property type="entry name" value="ZN2_CY6_FUNGAL_2"/>
    <property type="match status" value="1"/>
</dbReference>
<evidence type="ECO:0000259" key="7">
    <source>
        <dbReference type="PROSITE" id="PS50048"/>
    </source>
</evidence>
<dbReference type="PROSITE" id="PS00463">
    <property type="entry name" value="ZN2_CY6_FUNGAL_1"/>
    <property type="match status" value="1"/>
</dbReference>
<dbReference type="GO" id="GO:0008270">
    <property type="term" value="F:zinc ion binding"/>
    <property type="evidence" value="ECO:0007669"/>
    <property type="project" value="InterPro"/>
</dbReference>
<evidence type="ECO:0000256" key="3">
    <source>
        <dbReference type="ARBA" id="ARBA00023125"/>
    </source>
</evidence>
<evidence type="ECO:0000256" key="4">
    <source>
        <dbReference type="ARBA" id="ARBA00023163"/>
    </source>
</evidence>
<dbReference type="OrthoDB" id="424974at2759"/>
<dbReference type="GO" id="GO:0005634">
    <property type="term" value="C:nucleus"/>
    <property type="evidence" value="ECO:0007669"/>
    <property type="project" value="UniProtKB-SubCell"/>
</dbReference>
<evidence type="ECO:0000256" key="2">
    <source>
        <dbReference type="ARBA" id="ARBA00023015"/>
    </source>
</evidence>
<keyword evidence="3" id="KW-0238">DNA-binding</keyword>
<protein>
    <recommendedName>
        <fullName evidence="7">Zn(2)-C6 fungal-type domain-containing protein</fullName>
    </recommendedName>
</protein>
<dbReference type="SMART" id="SM00066">
    <property type="entry name" value="GAL4"/>
    <property type="match status" value="1"/>
</dbReference>
<dbReference type="InterPro" id="IPR051711">
    <property type="entry name" value="Stress_Response_Reg"/>
</dbReference>
<dbReference type="GO" id="GO:0043565">
    <property type="term" value="F:sequence-specific DNA binding"/>
    <property type="evidence" value="ECO:0007669"/>
    <property type="project" value="TreeGrafter"/>
</dbReference>
<accession>A0A2V1DFH0</accession>
<dbReference type="CDD" id="cd00067">
    <property type="entry name" value="GAL4"/>
    <property type="match status" value="1"/>
</dbReference>
<evidence type="ECO:0000256" key="1">
    <source>
        <dbReference type="ARBA" id="ARBA00004123"/>
    </source>
</evidence>
<dbReference type="Pfam" id="PF00172">
    <property type="entry name" value="Zn_clus"/>
    <property type="match status" value="1"/>
</dbReference>
<evidence type="ECO:0000256" key="5">
    <source>
        <dbReference type="ARBA" id="ARBA00023242"/>
    </source>
</evidence>
<sequence>MFLVLKPNSERAFVPYAPNSTGQSVQRIACLNCRAKKLRCQGQKTACDHCTSKLLKCVYPRNGNSDAQQNRKTKRARNKSDVLVDTQVSSAVDTIGPEPEAGPGYEVTNSPPINLMYEEFLDQSDAFDFERYWGPLEVSDILGDSSTHLIDKDLESSALHSSSISSSTNNGQAHLQDGQYDDFHPERSVSAGNSTSNSREAVGGEINPKNLISSNAHDSLEFPIIPESPHRMAPPSGSSQAGLEDSYQAAREQNLSPVSTLPVTCHCSSMVLDILKTVGGGSVDGETHQIHQALNMTKRTLDQLSVGVACQTCNYQSDLIMLITATFEKAIDSFDRSLKRYRRKITESERESLHLFFRKEDGSSPSGEVTQLCTPSTDRSHHDFGMEVLETISFGEYCVDQREEQLLLISVLVKCQIRELARFHSQIQALAARRKWEMHRILLEQVQQKIRALYSG</sequence>
<gene>
    <name evidence="8" type="ORF">DM02DRAFT_658807</name>
</gene>
<evidence type="ECO:0000313" key="9">
    <source>
        <dbReference type="Proteomes" id="UP000244855"/>
    </source>
</evidence>
<dbReference type="InterPro" id="IPR001138">
    <property type="entry name" value="Zn2Cys6_DnaBD"/>
</dbReference>
<keyword evidence="9" id="KW-1185">Reference proteome</keyword>
<reference evidence="8 9" key="1">
    <citation type="journal article" date="2018" name="Sci. Rep.">
        <title>Comparative genomics provides insights into the lifestyle and reveals functional heterogeneity of dark septate endophytic fungi.</title>
        <authorList>
            <person name="Knapp D.G."/>
            <person name="Nemeth J.B."/>
            <person name="Barry K."/>
            <person name="Hainaut M."/>
            <person name="Henrissat B."/>
            <person name="Johnson J."/>
            <person name="Kuo A."/>
            <person name="Lim J.H.P."/>
            <person name="Lipzen A."/>
            <person name="Nolan M."/>
            <person name="Ohm R.A."/>
            <person name="Tamas L."/>
            <person name="Grigoriev I.V."/>
            <person name="Spatafora J.W."/>
            <person name="Nagy L.G."/>
            <person name="Kovacs G.M."/>
        </authorList>
    </citation>
    <scope>NUCLEOTIDE SEQUENCE [LARGE SCALE GENOMIC DNA]</scope>
    <source>
        <strain evidence="8 9">DSE2036</strain>
    </source>
</reference>
<evidence type="ECO:0000313" key="8">
    <source>
        <dbReference type="EMBL" id="PVH96877.1"/>
    </source>
</evidence>
<dbReference type="PANTHER" id="PTHR47540">
    <property type="entry name" value="THIAMINE REPRESSIBLE GENES REGULATORY PROTEIN THI5"/>
    <property type="match status" value="1"/>
</dbReference>
<comment type="subcellular location">
    <subcellularLocation>
        <location evidence="1">Nucleus</location>
    </subcellularLocation>
</comment>
<name>A0A2V1DFH0_9PLEO</name>
<dbReference type="Proteomes" id="UP000244855">
    <property type="component" value="Unassembled WGS sequence"/>
</dbReference>
<keyword evidence="4" id="KW-0804">Transcription</keyword>
<feature type="region of interest" description="Disordered" evidence="6">
    <location>
        <begin position="225"/>
        <end position="251"/>
    </location>
</feature>
<feature type="region of interest" description="Disordered" evidence="6">
    <location>
        <begin position="161"/>
        <end position="213"/>
    </location>
</feature>
<dbReference type="GO" id="GO:0000981">
    <property type="term" value="F:DNA-binding transcription factor activity, RNA polymerase II-specific"/>
    <property type="evidence" value="ECO:0007669"/>
    <property type="project" value="InterPro"/>
</dbReference>
<proteinExistence type="predicted"/>
<organism evidence="8 9">
    <name type="scientific">Periconia macrospinosa</name>
    <dbReference type="NCBI Taxonomy" id="97972"/>
    <lineage>
        <taxon>Eukaryota</taxon>
        <taxon>Fungi</taxon>
        <taxon>Dikarya</taxon>
        <taxon>Ascomycota</taxon>
        <taxon>Pezizomycotina</taxon>
        <taxon>Dothideomycetes</taxon>
        <taxon>Pleosporomycetidae</taxon>
        <taxon>Pleosporales</taxon>
        <taxon>Massarineae</taxon>
        <taxon>Periconiaceae</taxon>
        <taxon>Periconia</taxon>
    </lineage>
</organism>
<dbReference type="AlphaFoldDB" id="A0A2V1DFH0"/>
<dbReference type="EMBL" id="KZ805452">
    <property type="protein sequence ID" value="PVH96877.1"/>
    <property type="molecule type" value="Genomic_DNA"/>
</dbReference>
<dbReference type="SUPFAM" id="SSF57701">
    <property type="entry name" value="Zn2/Cys6 DNA-binding domain"/>
    <property type="match status" value="1"/>
</dbReference>
<dbReference type="PANTHER" id="PTHR47540:SF6">
    <property type="entry name" value="ZN(II)2CYS6 TRANSCRIPTION FACTOR (EUROFUNG)"/>
    <property type="match status" value="1"/>
</dbReference>
<dbReference type="GO" id="GO:0045944">
    <property type="term" value="P:positive regulation of transcription by RNA polymerase II"/>
    <property type="evidence" value="ECO:0007669"/>
    <property type="project" value="TreeGrafter"/>
</dbReference>
<dbReference type="Gene3D" id="4.10.240.10">
    <property type="entry name" value="Zn(2)-C6 fungal-type DNA-binding domain"/>
    <property type="match status" value="1"/>
</dbReference>
<evidence type="ECO:0000256" key="6">
    <source>
        <dbReference type="SAM" id="MobiDB-lite"/>
    </source>
</evidence>
<keyword evidence="5" id="KW-0539">Nucleus</keyword>
<keyword evidence="2" id="KW-0805">Transcription regulation</keyword>
<feature type="compositionally biased region" description="Polar residues" evidence="6">
    <location>
        <begin position="190"/>
        <end position="199"/>
    </location>
</feature>